<comment type="caution">
    <text evidence="1">The sequence shown here is derived from an EMBL/GenBank/DDBJ whole genome shotgun (WGS) entry which is preliminary data.</text>
</comment>
<dbReference type="Proteomes" id="UP000663873">
    <property type="component" value="Unassembled WGS sequence"/>
</dbReference>
<feature type="non-terminal residue" evidence="1">
    <location>
        <position position="80"/>
    </location>
</feature>
<reference evidence="1" key="1">
    <citation type="submission" date="2021-02" db="EMBL/GenBank/DDBJ databases">
        <authorList>
            <person name="Nowell W R."/>
        </authorList>
    </citation>
    <scope>NUCLEOTIDE SEQUENCE</scope>
</reference>
<evidence type="ECO:0000313" key="1">
    <source>
        <dbReference type="EMBL" id="CAF4931304.1"/>
    </source>
</evidence>
<name>A0A821WQ54_9BILA</name>
<dbReference type="AlphaFoldDB" id="A0A821WQ54"/>
<dbReference type="EMBL" id="CAJOBP010086138">
    <property type="protein sequence ID" value="CAF4931304.1"/>
    <property type="molecule type" value="Genomic_DNA"/>
</dbReference>
<accession>A0A821WQ54</accession>
<proteinExistence type="predicted"/>
<protein>
    <submittedName>
        <fullName evidence="1">Uncharacterized protein</fullName>
    </submittedName>
</protein>
<evidence type="ECO:0000313" key="2">
    <source>
        <dbReference type="Proteomes" id="UP000663873"/>
    </source>
</evidence>
<organism evidence="1 2">
    <name type="scientific">Rotaria socialis</name>
    <dbReference type="NCBI Taxonomy" id="392032"/>
    <lineage>
        <taxon>Eukaryota</taxon>
        <taxon>Metazoa</taxon>
        <taxon>Spiralia</taxon>
        <taxon>Gnathifera</taxon>
        <taxon>Rotifera</taxon>
        <taxon>Eurotatoria</taxon>
        <taxon>Bdelloidea</taxon>
        <taxon>Philodinida</taxon>
        <taxon>Philodinidae</taxon>
        <taxon>Rotaria</taxon>
    </lineage>
</organism>
<gene>
    <name evidence="1" type="ORF">UJA718_LOCUS46881</name>
</gene>
<keyword evidence="2" id="KW-1185">Reference proteome</keyword>
<feature type="non-terminal residue" evidence="1">
    <location>
        <position position="1"/>
    </location>
</feature>
<sequence length="80" mass="8844">KAPAVPIATIPQETQTDEIVDNQQLQANNVEQQKINIKMSPNDEQRLLNLLAEQQAPITTTLLVTTQAPQENLNETHSAT</sequence>